<protein>
    <submittedName>
        <fullName evidence="2">Uncharacterized protein</fullName>
    </submittedName>
</protein>
<keyword evidence="1" id="KW-0812">Transmembrane</keyword>
<accession>A0A1Y1MUT5</accession>
<proteinExistence type="predicted"/>
<organism evidence="2">
    <name type="scientific">Photinus pyralis</name>
    <name type="common">Common eastern firefly</name>
    <name type="synonym">Lampyris pyralis</name>
    <dbReference type="NCBI Taxonomy" id="7054"/>
    <lineage>
        <taxon>Eukaryota</taxon>
        <taxon>Metazoa</taxon>
        <taxon>Ecdysozoa</taxon>
        <taxon>Arthropoda</taxon>
        <taxon>Hexapoda</taxon>
        <taxon>Insecta</taxon>
        <taxon>Pterygota</taxon>
        <taxon>Neoptera</taxon>
        <taxon>Endopterygota</taxon>
        <taxon>Coleoptera</taxon>
        <taxon>Polyphaga</taxon>
        <taxon>Elateriformia</taxon>
        <taxon>Elateroidea</taxon>
        <taxon>Lampyridae</taxon>
        <taxon>Lampyrinae</taxon>
        <taxon>Photinus</taxon>
    </lineage>
</organism>
<keyword evidence="1" id="KW-1133">Transmembrane helix</keyword>
<keyword evidence="1" id="KW-0472">Membrane</keyword>
<dbReference type="EMBL" id="GEZM01020049">
    <property type="protein sequence ID" value="JAV89434.1"/>
    <property type="molecule type" value="Transcribed_RNA"/>
</dbReference>
<reference evidence="2" key="1">
    <citation type="journal article" date="2016" name="Sci. Rep.">
        <title>Molecular characterization of firefly nuptial gifts: a multi-omics approach sheds light on postcopulatory sexual selection.</title>
        <authorList>
            <person name="Al-Wathiqui N."/>
            <person name="Fallon T.R."/>
            <person name="South A."/>
            <person name="Weng J.K."/>
            <person name="Lewis S.M."/>
        </authorList>
    </citation>
    <scope>NUCLEOTIDE SEQUENCE</scope>
</reference>
<dbReference type="AlphaFoldDB" id="A0A1Y1MUT5"/>
<feature type="transmembrane region" description="Helical" evidence="1">
    <location>
        <begin position="107"/>
        <end position="126"/>
    </location>
</feature>
<name>A0A1Y1MUT5_PHOPY</name>
<evidence type="ECO:0000313" key="2">
    <source>
        <dbReference type="EMBL" id="JAV89434.1"/>
    </source>
</evidence>
<sequence>MKRCSIWQSDWARPNHVAWENWKLNSLLVTNLTLTPIKAIKRRALFVCAILKLVNCFVYCHAHMNSMLNALINGCGPTEHAQYVVGTPQNISTMRSSAATRKFSNTILGSCKFITILILQILRVLCSAISCQ</sequence>
<evidence type="ECO:0000256" key="1">
    <source>
        <dbReference type="SAM" id="Phobius"/>
    </source>
</evidence>